<dbReference type="KEGG" id="mea:Mex_2p0679"/>
<gene>
    <name evidence="1" type="ordered locus">MexAM1_META2p0679</name>
</gene>
<keyword evidence="2" id="KW-1185">Reference proteome</keyword>
<sequence>MDRSKTSPSHGNEQPKIVVVTDPRPIAELARSGRLDLLLAAGAVVIPDYVEALAVAQGAPLSDDIAEWMAVNAIRPGQAAWVVRPQIGTPRGPRLATEGGRLLPGGAHEHAVLRWIGEHVIGPALIVTEPGSMADLLAETPLPEGVGVVGLDGFVRIAEDMVSEDAPGNQPRP</sequence>
<dbReference type="Proteomes" id="UP000009081">
    <property type="component" value="Plasmid megaplasmid"/>
</dbReference>
<dbReference type="EMBL" id="CP001511">
    <property type="protein sequence ID" value="ACS43526.1"/>
    <property type="molecule type" value="Genomic_DNA"/>
</dbReference>
<name>C5B4Z4_METEA</name>
<dbReference type="AlphaFoldDB" id="C5B4Z4"/>
<reference evidence="1 2" key="1">
    <citation type="journal article" date="2009" name="PLoS ONE">
        <title>Methylobacterium genome sequences: a reference blueprint to investigate microbial metabolism of C1 compounds from natural and industrial sources.</title>
        <authorList>
            <person name="Vuilleumier S."/>
            <person name="Chistoserdova L."/>
            <person name="Lee M.-C."/>
            <person name="Bringel F."/>
            <person name="Lajus A."/>
            <person name="Zhou Y."/>
            <person name="Gourion B."/>
            <person name="Barbe V."/>
            <person name="Chang J."/>
            <person name="Cruveiller S."/>
            <person name="Dossat C."/>
            <person name="Gillett W."/>
            <person name="Gruffaz C."/>
            <person name="Haugen E."/>
            <person name="Hourcade E."/>
            <person name="Levy R."/>
            <person name="Mangenot S."/>
            <person name="Muller E."/>
            <person name="Nadalig T."/>
            <person name="Pagni M."/>
            <person name="Penny C."/>
            <person name="Peyraud R."/>
            <person name="Robinson D.G."/>
            <person name="Roche D."/>
            <person name="Rouy Z."/>
            <person name="Saenampechek C."/>
            <person name="Salvignol G."/>
            <person name="Vallenet D."/>
            <person name="Wu Z."/>
            <person name="Marx C.J."/>
            <person name="Vorholt J.A."/>
            <person name="Olson M.V."/>
            <person name="Kaul R."/>
            <person name="Weissenbach J."/>
            <person name="Medigue C."/>
            <person name="Lidstrom M.E."/>
        </authorList>
    </citation>
    <scope>NUCLEOTIDE SEQUENCE [LARGE SCALE GENOMIC DNA]</scope>
    <source>
        <strain evidence="2">ATCC 14718 / DSM 1338 / JCM 2805 / NCIMB 9133 / AM1</strain>
    </source>
</reference>
<geneLocation type="plasmid" evidence="1 2">
    <name>megaplasmid</name>
</geneLocation>
<evidence type="ECO:0000313" key="2">
    <source>
        <dbReference type="Proteomes" id="UP000009081"/>
    </source>
</evidence>
<proteinExistence type="predicted"/>
<keyword evidence="1" id="KW-0614">Plasmid</keyword>
<protein>
    <submittedName>
        <fullName evidence="1">Uncharacterized protein</fullName>
    </submittedName>
</protein>
<dbReference type="HOGENOM" id="CLU_1545840_0_0_5"/>
<evidence type="ECO:0000313" key="1">
    <source>
        <dbReference type="EMBL" id="ACS43526.1"/>
    </source>
</evidence>
<accession>C5B4Z4</accession>
<organism evidence="1 2">
    <name type="scientific">Methylorubrum extorquens (strain ATCC 14718 / DSM 1338 / JCM 2805 / NCIMB 9133 / AM1)</name>
    <name type="common">Methylobacterium extorquens</name>
    <dbReference type="NCBI Taxonomy" id="272630"/>
    <lineage>
        <taxon>Bacteria</taxon>
        <taxon>Pseudomonadati</taxon>
        <taxon>Pseudomonadota</taxon>
        <taxon>Alphaproteobacteria</taxon>
        <taxon>Hyphomicrobiales</taxon>
        <taxon>Methylobacteriaceae</taxon>
        <taxon>Methylorubrum</taxon>
    </lineage>
</organism>